<keyword evidence="15" id="KW-0175">Coiled coil</keyword>
<dbReference type="PANTHER" id="PTHR48012:SF22">
    <property type="entry name" value="SERINE_THREONINE-PROTEIN KINASE 24"/>
    <property type="match status" value="1"/>
</dbReference>
<feature type="binding site" evidence="14">
    <location>
        <position position="53"/>
    </location>
    <ligand>
        <name>ATP</name>
        <dbReference type="ChEBI" id="CHEBI:30616"/>
    </ligand>
</feature>
<evidence type="ECO:0000256" key="2">
    <source>
        <dbReference type="ARBA" id="ARBA00004496"/>
    </source>
</evidence>
<keyword evidence="6" id="KW-0723">Serine/threonine-protein kinase</keyword>
<dbReference type="InterPro" id="IPR011009">
    <property type="entry name" value="Kinase-like_dom_sf"/>
</dbReference>
<evidence type="ECO:0000256" key="6">
    <source>
        <dbReference type="ARBA" id="ARBA00022527"/>
    </source>
</evidence>
<dbReference type="InterPro" id="IPR017441">
    <property type="entry name" value="Protein_kinase_ATP_BS"/>
</dbReference>
<reference evidence="18 20" key="1">
    <citation type="journal article" date="2020" name="Nature">
        <title>Six reference-quality genomes reveal evolution of bat adaptations.</title>
        <authorList>
            <person name="Jebb D."/>
            <person name="Huang Z."/>
            <person name="Pippel M."/>
            <person name="Hughes G.M."/>
            <person name="Lavrichenko K."/>
            <person name="Devanna P."/>
            <person name="Winkler S."/>
            <person name="Jermiin L.S."/>
            <person name="Skirmuntt E.C."/>
            <person name="Katzourakis A."/>
            <person name="Burkitt-Gray L."/>
            <person name="Ray D.A."/>
            <person name="Sullivan K.A.M."/>
            <person name="Roscito J.G."/>
            <person name="Kirilenko B.M."/>
            <person name="Davalos L.M."/>
            <person name="Corthals A.P."/>
            <person name="Power M.L."/>
            <person name="Jones G."/>
            <person name="Ransome R.D."/>
            <person name="Dechmann D.K.N."/>
            <person name="Locatelli A.G."/>
            <person name="Puechmaille S.J."/>
            <person name="Fedrigo O."/>
            <person name="Jarvis E.D."/>
            <person name="Hiller M."/>
            <person name="Vernes S.C."/>
            <person name="Myers E.W."/>
            <person name="Teeling E.C."/>
        </authorList>
    </citation>
    <scope>NUCLEOTIDE SEQUENCE [LARGE SCALE GENOMIC DNA]</scope>
    <source>
        <strain evidence="18">Bat1K_MPI-CBG_1</strain>
    </source>
</reference>
<comment type="subcellular location">
    <subcellularLocation>
        <location evidence="2">Cytoplasm</location>
    </subcellularLocation>
</comment>
<dbReference type="CTD" id="8428"/>
<organism evidence="19 21">
    <name type="scientific">Phyllostomus discolor</name>
    <name type="common">pale spear-nosed bat</name>
    <dbReference type="NCBI Taxonomy" id="89673"/>
    <lineage>
        <taxon>Eukaryota</taxon>
        <taxon>Metazoa</taxon>
        <taxon>Chordata</taxon>
        <taxon>Craniata</taxon>
        <taxon>Vertebrata</taxon>
        <taxon>Euteleostomi</taxon>
        <taxon>Mammalia</taxon>
        <taxon>Eutheria</taxon>
        <taxon>Laurasiatheria</taxon>
        <taxon>Chiroptera</taxon>
        <taxon>Yangochiroptera</taxon>
        <taxon>Phyllostomidae</taxon>
        <taxon>Phyllostominae</taxon>
        <taxon>Phyllostomus</taxon>
    </lineage>
</organism>
<evidence type="ECO:0000256" key="14">
    <source>
        <dbReference type="PROSITE-ProRule" id="PRU10141"/>
    </source>
</evidence>
<evidence type="ECO:0000313" key="20">
    <source>
        <dbReference type="Proteomes" id="UP000664940"/>
    </source>
</evidence>
<evidence type="ECO:0000256" key="16">
    <source>
        <dbReference type="SAM" id="MobiDB-lite"/>
    </source>
</evidence>
<reference evidence="21" key="2">
    <citation type="submission" date="2025-04" db="UniProtKB">
        <authorList>
            <consortium name="RefSeq"/>
        </authorList>
    </citation>
    <scope>IDENTIFICATION</scope>
    <source>
        <tissue evidence="21">Muscle</tissue>
    </source>
</reference>
<evidence type="ECO:0000313" key="19">
    <source>
        <dbReference type="Proteomes" id="UP000504628"/>
    </source>
</evidence>
<dbReference type="InterPro" id="IPR046409">
    <property type="entry name" value="PDC10_dimerisation_sf"/>
</dbReference>
<feature type="coiled-coil region" evidence="15">
    <location>
        <begin position="50"/>
        <end position="77"/>
    </location>
</feature>
<dbReference type="GO" id="GO:0005794">
    <property type="term" value="C:Golgi apparatus"/>
    <property type="evidence" value="ECO:0007669"/>
    <property type="project" value="TreeGrafter"/>
</dbReference>
<comment type="similarity">
    <text evidence="3">Belongs to the protein kinase superfamily. STE Ser/Thr protein kinase family. STE20 subfamily.</text>
</comment>
<dbReference type="PANTHER" id="PTHR48012">
    <property type="entry name" value="STERILE20-LIKE KINASE, ISOFORM B-RELATED"/>
    <property type="match status" value="1"/>
</dbReference>
<keyword evidence="11" id="KW-0460">Magnesium</keyword>
<accession>A0A7E6CK38</accession>
<evidence type="ECO:0000313" key="18">
    <source>
        <dbReference type="EMBL" id="KAF6084952.1"/>
    </source>
</evidence>
<dbReference type="FunFam" id="1.10.12.70:FF:000002">
    <property type="entry name" value="Serine/threonine kinase 24"/>
    <property type="match status" value="1"/>
</dbReference>
<dbReference type="PROSITE" id="PS00107">
    <property type="entry name" value="PROTEIN_KINASE_ATP"/>
    <property type="match status" value="1"/>
</dbReference>
<dbReference type="PROSITE" id="PS50011">
    <property type="entry name" value="PROTEIN_KINASE_DOM"/>
    <property type="match status" value="1"/>
</dbReference>
<keyword evidence="5" id="KW-0963">Cytoplasm</keyword>
<dbReference type="SUPFAM" id="SSF56112">
    <property type="entry name" value="Protein kinase-like (PK-like)"/>
    <property type="match status" value="1"/>
</dbReference>
<evidence type="ECO:0000313" key="21">
    <source>
        <dbReference type="RefSeq" id="XP_035867283.1"/>
    </source>
</evidence>
<protein>
    <recommendedName>
        <fullName evidence="4">non-specific serine/threonine protein kinase</fullName>
        <ecNumber evidence="4">2.7.11.1</ecNumber>
    </recommendedName>
</protein>
<evidence type="ECO:0000256" key="3">
    <source>
        <dbReference type="ARBA" id="ARBA00008874"/>
    </source>
</evidence>
<dbReference type="EC" id="2.7.11.1" evidence="4"/>
<dbReference type="GO" id="GO:0030336">
    <property type="term" value="P:negative regulation of cell migration"/>
    <property type="evidence" value="ECO:0007669"/>
    <property type="project" value="TreeGrafter"/>
</dbReference>
<keyword evidence="9 18" id="KW-0418">Kinase</keyword>
<evidence type="ECO:0000256" key="13">
    <source>
        <dbReference type="ARBA" id="ARBA00048679"/>
    </source>
</evidence>
<evidence type="ECO:0000259" key="17">
    <source>
        <dbReference type="PROSITE" id="PS50011"/>
    </source>
</evidence>
<comment type="catalytic activity">
    <reaction evidence="12">
        <text>L-threonyl-[protein] + ATP = O-phospho-L-threonyl-[protein] + ADP + H(+)</text>
        <dbReference type="Rhea" id="RHEA:46608"/>
        <dbReference type="Rhea" id="RHEA-COMP:11060"/>
        <dbReference type="Rhea" id="RHEA-COMP:11605"/>
        <dbReference type="ChEBI" id="CHEBI:15378"/>
        <dbReference type="ChEBI" id="CHEBI:30013"/>
        <dbReference type="ChEBI" id="CHEBI:30616"/>
        <dbReference type="ChEBI" id="CHEBI:61977"/>
        <dbReference type="ChEBI" id="CHEBI:456216"/>
        <dbReference type="EC" id="2.7.11.1"/>
    </reaction>
</comment>
<feature type="compositionally biased region" description="Acidic residues" evidence="16">
    <location>
        <begin position="242"/>
        <end position="252"/>
    </location>
</feature>
<keyword evidence="19" id="KW-1185">Reference proteome</keyword>
<dbReference type="Gene3D" id="3.30.200.20">
    <property type="entry name" value="Phosphorylase Kinase, domain 1"/>
    <property type="match status" value="1"/>
</dbReference>
<dbReference type="Proteomes" id="UP000504628">
    <property type="component" value="Chromosome 11"/>
</dbReference>
<keyword evidence="10 14" id="KW-0067">ATP-binding</keyword>
<evidence type="ECO:0000256" key="1">
    <source>
        <dbReference type="ARBA" id="ARBA00001946"/>
    </source>
</evidence>
<dbReference type="RefSeq" id="XP_035867283.1">
    <property type="nucleotide sequence ID" value="XM_036011390.1"/>
</dbReference>
<gene>
    <name evidence="21" type="primary">STK24</name>
    <name evidence="18" type="ORF">HJG60_018275</name>
</gene>
<dbReference type="Gene3D" id="1.10.510.10">
    <property type="entry name" value="Transferase(Phosphotransferase) domain 1"/>
    <property type="match status" value="1"/>
</dbReference>
<evidence type="ECO:0000256" key="9">
    <source>
        <dbReference type="ARBA" id="ARBA00022777"/>
    </source>
</evidence>
<dbReference type="GO" id="GO:0046872">
    <property type="term" value="F:metal ion binding"/>
    <property type="evidence" value="ECO:0007669"/>
    <property type="project" value="UniProtKB-KW"/>
</dbReference>
<name>A0A7E6CK38_9CHIR</name>
<keyword evidence="9 18" id="KW-0808">Transferase</keyword>
<dbReference type="InterPro" id="IPR048288">
    <property type="entry name" value="PDCD10_N"/>
</dbReference>
<dbReference type="InterPro" id="IPR000719">
    <property type="entry name" value="Prot_kinase_dom"/>
</dbReference>
<evidence type="ECO:0000256" key="7">
    <source>
        <dbReference type="ARBA" id="ARBA00022723"/>
    </source>
</evidence>
<comment type="cofactor">
    <cofactor evidence="1">
        <name>Mg(2+)</name>
        <dbReference type="ChEBI" id="CHEBI:18420"/>
    </cofactor>
</comment>
<dbReference type="Gene3D" id="1.10.12.70">
    <property type="match status" value="1"/>
</dbReference>
<dbReference type="GO" id="GO:0004674">
    <property type="term" value="F:protein serine/threonine kinase activity"/>
    <property type="evidence" value="ECO:0007669"/>
    <property type="project" value="UniProtKB-KW"/>
</dbReference>
<sequence>MAHSPVQSGLPGMQNLKADPEELFTKLEKIGKGSFGEVFKGIDNRTQKVVAIKIIDLEEAEDEIEDIQQEITVLSQCDSPYVTKYYGSYLKDTKLWIIMEYLGGGSALDLLEPGPLDETQIATILREILKGLDYLHSEKKIHRDIKAANVLLSEHGEVKLADFGVAGQLTDTQIKRNTFVGTPFWMAPEVIKQSAYDSKRPSAKELLKHKFIIRNAKKTSYLTELIDRYKRWKAEQSHEDSSSEDSDTETDTDGQAAGGSDSGDWIFTIREKDPKSLENGALQPSNLERNKMKDIPKRPFSQCLSTIISPLFAELKEKSQACGGNMGSIEELRGAIYLAEEACPGISDTMVAQLVQRLQRYSLSGGGTSSH</sequence>
<dbReference type="Pfam" id="PF20929">
    <property type="entry name" value="PDCD10_N"/>
    <property type="match status" value="1"/>
</dbReference>
<dbReference type="FunFam" id="3.30.200.20:FF:000252">
    <property type="entry name" value="Serine/threonine-protein kinase 26"/>
    <property type="match status" value="1"/>
</dbReference>
<dbReference type="Pfam" id="PF00069">
    <property type="entry name" value="Pkinase"/>
    <property type="match status" value="1"/>
</dbReference>
<dbReference type="SMART" id="SM00220">
    <property type="entry name" value="S_TKc"/>
    <property type="match status" value="1"/>
</dbReference>
<evidence type="ECO:0000256" key="4">
    <source>
        <dbReference type="ARBA" id="ARBA00012513"/>
    </source>
</evidence>
<evidence type="ECO:0000256" key="12">
    <source>
        <dbReference type="ARBA" id="ARBA00047899"/>
    </source>
</evidence>
<evidence type="ECO:0000256" key="15">
    <source>
        <dbReference type="SAM" id="Coils"/>
    </source>
</evidence>
<evidence type="ECO:0000256" key="10">
    <source>
        <dbReference type="ARBA" id="ARBA00022840"/>
    </source>
</evidence>
<dbReference type="EMBL" id="JABVXQ010000012">
    <property type="protein sequence ID" value="KAF6084952.1"/>
    <property type="molecule type" value="Genomic_DNA"/>
</dbReference>
<keyword evidence="7" id="KW-0479">Metal-binding</keyword>
<dbReference type="GO" id="GO:0005524">
    <property type="term" value="F:ATP binding"/>
    <property type="evidence" value="ECO:0007669"/>
    <property type="project" value="UniProtKB-UniRule"/>
</dbReference>
<evidence type="ECO:0000256" key="8">
    <source>
        <dbReference type="ARBA" id="ARBA00022741"/>
    </source>
</evidence>
<feature type="domain" description="Protein kinase" evidence="17">
    <location>
        <begin position="24"/>
        <end position="301"/>
    </location>
</feature>
<evidence type="ECO:0000256" key="11">
    <source>
        <dbReference type="ARBA" id="ARBA00022842"/>
    </source>
</evidence>
<comment type="catalytic activity">
    <reaction evidence="13">
        <text>L-seryl-[protein] + ATP = O-phospho-L-seryl-[protein] + ADP + H(+)</text>
        <dbReference type="Rhea" id="RHEA:17989"/>
        <dbReference type="Rhea" id="RHEA-COMP:9863"/>
        <dbReference type="Rhea" id="RHEA-COMP:11604"/>
        <dbReference type="ChEBI" id="CHEBI:15378"/>
        <dbReference type="ChEBI" id="CHEBI:29999"/>
        <dbReference type="ChEBI" id="CHEBI:30616"/>
        <dbReference type="ChEBI" id="CHEBI:83421"/>
        <dbReference type="ChEBI" id="CHEBI:456216"/>
        <dbReference type="EC" id="2.7.11.1"/>
    </reaction>
</comment>
<dbReference type="GeneID" id="114508491"/>
<evidence type="ECO:0000256" key="5">
    <source>
        <dbReference type="ARBA" id="ARBA00022490"/>
    </source>
</evidence>
<feature type="region of interest" description="Disordered" evidence="16">
    <location>
        <begin position="233"/>
        <end position="265"/>
    </location>
</feature>
<dbReference type="Proteomes" id="UP000664940">
    <property type="component" value="Unassembled WGS sequence"/>
</dbReference>
<dbReference type="InterPro" id="IPR050629">
    <property type="entry name" value="STE20/SPS1-PAK"/>
</dbReference>
<proteinExistence type="inferred from homology"/>
<keyword evidence="8 14" id="KW-0547">Nucleotide-binding</keyword>
<dbReference type="AlphaFoldDB" id="A0A7E6CK38"/>